<name>A0A6J7GNV6_9ZZZZ</name>
<organism evidence="1">
    <name type="scientific">freshwater metagenome</name>
    <dbReference type="NCBI Taxonomy" id="449393"/>
    <lineage>
        <taxon>unclassified sequences</taxon>
        <taxon>metagenomes</taxon>
        <taxon>ecological metagenomes</taxon>
    </lineage>
</organism>
<dbReference type="AlphaFoldDB" id="A0A6J7GNV6"/>
<gene>
    <name evidence="1" type="ORF">UFOPK3519_01137</name>
</gene>
<accession>A0A6J7GNV6</accession>
<evidence type="ECO:0000313" key="1">
    <source>
        <dbReference type="EMBL" id="CAB4906485.1"/>
    </source>
</evidence>
<protein>
    <submittedName>
        <fullName evidence="1">Unannotated protein</fullName>
    </submittedName>
</protein>
<sequence length="70" mass="7822">MLFEPLLVLKGIVHLSKGHRTRLKPTVEHFRHAPHGRLTAGVIWVGACEVINEGTMQILWANTKVSLDVV</sequence>
<proteinExistence type="predicted"/>
<dbReference type="EMBL" id="CAFBMG010000089">
    <property type="protein sequence ID" value="CAB4906485.1"/>
    <property type="molecule type" value="Genomic_DNA"/>
</dbReference>
<reference evidence="1" key="1">
    <citation type="submission" date="2020-05" db="EMBL/GenBank/DDBJ databases">
        <authorList>
            <person name="Chiriac C."/>
            <person name="Salcher M."/>
            <person name="Ghai R."/>
            <person name="Kavagutti S V."/>
        </authorList>
    </citation>
    <scope>NUCLEOTIDE SEQUENCE</scope>
</reference>